<dbReference type="AlphaFoldDB" id="A0A060UQ59"/>
<reference evidence="1" key="2">
    <citation type="submission" date="2014-07" db="EMBL/GenBank/DDBJ databases">
        <title>Initial genome analysis of the psychrotolerant acidophile Acidithiobacillus ferrivorans CF27: insights into iron and sulfur oxidation pathways and into biofilm formation.</title>
        <authorList>
            <person name="Talla E."/>
            <person name="Hedrich S."/>
            <person name="Mangenot S."/>
            <person name="Ji B."/>
            <person name="Johnson D.B."/>
            <person name="Barbe V."/>
            <person name="Bonnefoy V."/>
        </authorList>
    </citation>
    <scope>NUCLEOTIDE SEQUENCE [LARGE SCALE GENOMIC DNA]</scope>
    <source>
        <strain evidence="1">CF27</strain>
    </source>
</reference>
<dbReference type="Proteomes" id="UP000193925">
    <property type="component" value="Chromosome AFERRI"/>
</dbReference>
<name>A0A060UQ59_9PROT</name>
<reference evidence="1" key="1">
    <citation type="submission" date="2014-03" db="EMBL/GenBank/DDBJ databases">
        <authorList>
            <person name="Genoscope - CEA"/>
        </authorList>
    </citation>
    <scope>NUCLEOTIDE SEQUENCE [LARGE SCALE GENOMIC DNA]</scope>
    <source>
        <strain evidence="1">CF27</strain>
    </source>
</reference>
<gene>
    <name evidence="2" type="ORF">AFERRI_20692</name>
    <name evidence="1" type="ORF">AFERRI_420060</name>
</gene>
<dbReference type="EMBL" id="CCCS020000037">
    <property type="protein sequence ID" value="CDQ10762.1"/>
    <property type="molecule type" value="Genomic_DNA"/>
</dbReference>
<evidence type="ECO:0000313" key="2">
    <source>
        <dbReference type="EMBL" id="SMH65903.1"/>
    </source>
</evidence>
<evidence type="ECO:0000313" key="3">
    <source>
        <dbReference type="Proteomes" id="UP000193925"/>
    </source>
</evidence>
<evidence type="ECO:0000313" key="1">
    <source>
        <dbReference type="EMBL" id="CDQ10762.1"/>
    </source>
</evidence>
<dbReference type="EMBL" id="LT841305">
    <property type="protein sequence ID" value="SMH65903.1"/>
    <property type="molecule type" value="Genomic_DNA"/>
</dbReference>
<protein>
    <submittedName>
        <fullName evidence="1">Uncharacterized protein</fullName>
    </submittedName>
</protein>
<keyword evidence="3" id="KW-1185">Reference proteome</keyword>
<sequence length="127" mass="13372">MTGLRTRAACVLDAEVTSGAVVARRAGAVLGPAETSFGFLTRFLGCSSAITVLLDNAQKIIVYVVTQDSGVFKAQDQPLPTSGKAKANMFDLLASGLQYLCSPPLLRQLIQDSVHKAMALFGAKVLT</sequence>
<reference evidence="2 3" key="3">
    <citation type="submission" date="2017-03" db="EMBL/GenBank/DDBJ databases">
        <authorList>
            <person name="Regsiter A."/>
            <person name="William W."/>
        </authorList>
    </citation>
    <scope>NUCLEOTIDE SEQUENCE [LARGE SCALE GENOMIC DNA]</scope>
    <source>
        <strain evidence="2">PRJEB5721</strain>
    </source>
</reference>
<proteinExistence type="predicted"/>
<accession>A0A060UQ59</accession>
<organism evidence="1">
    <name type="scientific">Acidithiobacillus ferrivorans</name>
    <dbReference type="NCBI Taxonomy" id="160808"/>
    <lineage>
        <taxon>Bacteria</taxon>
        <taxon>Pseudomonadati</taxon>
        <taxon>Pseudomonadota</taxon>
        <taxon>Acidithiobacillia</taxon>
        <taxon>Acidithiobacillales</taxon>
        <taxon>Acidithiobacillaceae</taxon>
        <taxon>Acidithiobacillus</taxon>
    </lineage>
</organism>